<dbReference type="KEGG" id="bge:BC1002_6994"/>
<dbReference type="EMBL" id="CP002016">
    <property type="protein sequence ID" value="ADG20778.1"/>
    <property type="molecule type" value="Genomic_DNA"/>
</dbReference>
<evidence type="ECO:0000313" key="3">
    <source>
        <dbReference type="Proteomes" id="UP000002190"/>
    </source>
</evidence>
<dbReference type="Proteomes" id="UP000002190">
    <property type="component" value="Plasmid pBC201"/>
</dbReference>
<keyword evidence="2" id="KW-0614">Plasmid</keyword>
<name>D5WN99_PARAM</name>
<gene>
    <name evidence="2" type="ordered locus">BC1002_6994</name>
</gene>
<evidence type="ECO:0000256" key="1">
    <source>
        <dbReference type="SAM" id="MobiDB-lite"/>
    </source>
</evidence>
<reference evidence="3" key="1">
    <citation type="submission" date="2010-04" db="EMBL/GenBank/DDBJ databases">
        <title>Complete sequence of plasmid 1 of Burkholderia sp. CCGE1002.</title>
        <authorList>
            <consortium name="US DOE Joint Genome Institute"/>
            <person name="Lucas S."/>
            <person name="Copeland A."/>
            <person name="Lapidus A."/>
            <person name="Cheng J.-F."/>
            <person name="Bruce D."/>
            <person name="Goodwin L."/>
            <person name="Pitluck S."/>
            <person name="Chertkov O."/>
            <person name="Detter J.C."/>
            <person name="Han C."/>
            <person name="Tapia R."/>
            <person name="Land M."/>
            <person name="Hauser L."/>
            <person name="Kyrpides N."/>
            <person name="Ovchinnikova G."/>
            <person name="Martinez-Romero E."/>
            <person name="Hernandez M.A.R."/>
            <person name="Tiedje J.M."/>
            <person name="Woyke T."/>
        </authorList>
    </citation>
    <scope>NUCLEOTIDE SEQUENCE [LARGE SCALE GENOMIC DNA]</scope>
    <source>
        <strain evidence="3">CCGE1002</strain>
        <plasmid evidence="3">pBC201</plasmid>
    </source>
</reference>
<proteinExistence type="predicted"/>
<accession>D5WN99</accession>
<dbReference type="AlphaFoldDB" id="D5WN99"/>
<organism evidence="2 3">
    <name type="scientific">Paraburkholderia atlantica</name>
    <dbReference type="NCBI Taxonomy" id="2654982"/>
    <lineage>
        <taxon>Bacteria</taxon>
        <taxon>Pseudomonadati</taxon>
        <taxon>Pseudomonadota</taxon>
        <taxon>Betaproteobacteria</taxon>
        <taxon>Burkholderiales</taxon>
        <taxon>Burkholderiaceae</taxon>
        <taxon>Paraburkholderia</taxon>
    </lineage>
</organism>
<evidence type="ECO:0000313" key="2">
    <source>
        <dbReference type="EMBL" id="ADG20778.1"/>
    </source>
</evidence>
<geneLocation type="plasmid" evidence="2 3">
    <name>pBC201</name>
</geneLocation>
<reference evidence="2 3" key="2">
    <citation type="journal article" date="2012" name="J. Bacteriol.">
        <title>Genome Sequences of Burkholderia sp. Strains CCGE1002 and H160, Isolated from Legume Nodules in Mexico and Brazil.</title>
        <authorList>
            <person name="Ormeno-Orrillo E."/>
            <person name="Rogel M.A."/>
            <person name="Chueire L.M."/>
            <person name="Tiedje J.M."/>
            <person name="Martinez-Romero E."/>
            <person name="Hungria M."/>
        </authorList>
    </citation>
    <scope>NUCLEOTIDE SEQUENCE [LARGE SCALE GENOMIC DNA]</scope>
    <source>
        <strain evidence="2 3">CCGE1002</strain>
        <plasmid evidence="3">pBC201</plasmid>
    </source>
</reference>
<feature type="region of interest" description="Disordered" evidence="1">
    <location>
        <begin position="38"/>
        <end position="58"/>
    </location>
</feature>
<protein>
    <submittedName>
        <fullName evidence="2">Uncharacterized protein</fullName>
    </submittedName>
</protein>
<sequence length="58" mass="6622">MTIHLLVVESNQESRNVLRSHVQQHNIVYLPKRTMSCHGRGPQSDGTLRHASRDIVCD</sequence>
<dbReference type="HOGENOM" id="CLU_2970649_0_0_4"/>
<feature type="compositionally biased region" description="Basic and acidic residues" evidence="1">
    <location>
        <begin position="47"/>
        <end position="58"/>
    </location>
</feature>